<feature type="transmembrane region" description="Helical" evidence="1">
    <location>
        <begin position="115"/>
        <end position="131"/>
    </location>
</feature>
<feature type="transmembrane region" description="Helical" evidence="1">
    <location>
        <begin position="64"/>
        <end position="85"/>
    </location>
</feature>
<feature type="transmembrane region" description="Helical" evidence="1">
    <location>
        <begin position="91"/>
        <end position="108"/>
    </location>
</feature>
<dbReference type="Proteomes" id="UP000003947">
    <property type="component" value="Unassembled WGS sequence"/>
</dbReference>
<sequence precursor="true">MIRPIIAALASAVMLAPTAALAHTGHGDAAGFTYGIAHPISGIDHVLAMVSVGLLAALIGGRALWLLPLTFISVMAGAAVLGMTGFDLPSFEVWIAGSLVALGLAVAYPSHLSSLTGAGLIAVLAVFHGYAHGAEMPAGASGLAYAAGFVMGTVLLIGIGTGAALLAGIKGGQLGPRVLRGGGGAAIGLYGLAALSVAL</sequence>
<dbReference type="AlphaFoldDB" id="I4Z1X0"/>
<keyword evidence="1" id="KW-0812">Transmembrane</keyword>
<evidence type="ECO:0000313" key="4">
    <source>
        <dbReference type="Proteomes" id="UP000003947"/>
    </source>
</evidence>
<dbReference type="HOGENOM" id="CLU_088877_2_0_5"/>
<feature type="signal peptide" evidence="2">
    <location>
        <begin position="1"/>
        <end position="22"/>
    </location>
</feature>
<feature type="chain" id="PRO_5003698220" evidence="2">
    <location>
        <begin position="23"/>
        <end position="199"/>
    </location>
</feature>
<proteinExistence type="predicted"/>
<evidence type="ECO:0000256" key="1">
    <source>
        <dbReference type="SAM" id="Phobius"/>
    </source>
</evidence>
<dbReference type="EMBL" id="JH660639">
    <property type="protein sequence ID" value="EIM30212.1"/>
    <property type="molecule type" value="Genomic_DNA"/>
</dbReference>
<name>I4Z1X0_9HYPH</name>
<feature type="transmembrane region" description="Helical" evidence="1">
    <location>
        <begin position="32"/>
        <end position="57"/>
    </location>
</feature>
<keyword evidence="1" id="KW-0472">Membrane</keyword>
<dbReference type="PIRSF" id="PIRSF016919">
    <property type="entry name" value="HupE_UreJ"/>
    <property type="match status" value="1"/>
</dbReference>
<dbReference type="PATRIC" id="fig|864069.3.peg.1132"/>
<dbReference type="InterPro" id="IPR007038">
    <property type="entry name" value="HupE_UreJ"/>
</dbReference>
<evidence type="ECO:0000313" key="3">
    <source>
        <dbReference type="EMBL" id="EIM30212.1"/>
    </source>
</evidence>
<dbReference type="STRING" id="864069.MicloDRAFT_00010170"/>
<dbReference type="Pfam" id="PF04955">
    <property type="entry name" value="HupE_UreJ"/>
    <property type="match status" value="1"/>
</dbReference>
<dbReference type="OrthoDB" id="9808192at2"/>
<dbReference type="RefSeq" id="WP_009489669.1">
    <property type="nucleotide sequence ID" value="NZ_CP141050.1"/>
</dbReference>
<dbReference type="eggNOG" id="COG2370">
    <property type="taxonomic scope" value="Bacteria"/>
</dbReference>
<keyword evidence="1" id="KW-1133">Transmembrane helix</keyword>
<evidence type="ECO:0000256" key="2">
    <source>
        <dbReference type="SAM" id="SignalP"/>
    </source>
</evidence>
<gene>
    <name evidence="3" type="ORF">MicloDRAFT_00010170</name>
</gene>
<keyword evidence="4" id="KW-1185">Reference proteome</keyword>
<reference evidence="3 4" key="1">
    <citation type="submission" date="2012-02" db="EMBL/GenBank/DDBJ databases">
        <title>Improved High-Quality Draft sequence of Microvirga sp. WSM3557.</title>
        <authorList>
            <consortium name="US DOE Joint Genome Institute"/>
            <person name="Lucas S."/>
            <person name="Han J."/>
            <person name="Lapidus A."/>
            <person name="Cheng J.-F."/>
            <person name="Goodwin L."/>
            <person name="Pitluck S."/>
            <person name="Peters L."/>
            <person name="Zhang X."/>
            <person name="Detter J.C."/>
            <person name="Han C."/>
            <person name="Tapia R."/>
            <person name="Land M."/>
            <person name="Hauser L."/>
            <person name="Kyrpides N."/>
            <person name="Ivanova N."/>
            <person name="Pagani I."/>
            <person name="Brau L."/>
            <person name="Yates R."/>
            <person name="O'Hara G."/>
            <person name="Rui T."/>
            <person name="Howieson J."/>
            <person name="Reeve W."/>
            <person name="Woyke T."/>
        </authorList>
    </citation>
    <scope>NUCLEOTIDE SEQUENCE [LARGE SCALE GENOMIC DNA]</scope>
    <source>
        <strain evidence="3 4">WSM3557</strain>
    </source>
</reference>
<keyword evidence="2" id="KW-0732">Signal</keyword>
<organism evidence="3 4">
    <name type="scientific">Microvirga lotononidis</name>
    <dbReference type="NCBI Taxonomy" id="864069"/>
    <lineage>
        <taxon>Bacteria</taxon>
        <taxon>Pseudomonadati</taxon>
        <taxon>Pseudomonadota</taxon>
        <taxon>Alphaproteobacteria</taxon>
        <taxon>Hyphomicrobiales</taxon>
        <taxon>Methylobacteriaceae</taxon>
        <taxon>Microvirga</taxon>
    </lineage>
</organism>
<feature type="transmembrane region" description="Helical" evidence="1">
    <location>
        <begin position="143"/>
        <end position="166"/>
    </location>
</feature>
<protein>
    <submittedName>
        <fullName evidence="3">Hydrogenase/urease accessory protein</fullName>
    </submittedName>
</protein>
<accession>I4Z1X0</accession>
<feature type="transmembrane region" description="Helical" evidence="1">
    <location>
        <begin position="178"/>
        <end position="198"/>
    </location>
</feature>